<dbReference type="InterPro" id="IPR029787">
    <property type="entry name" value="Nucleotide_cyclase"/>
</dbReference>
<comment type="catalytic activity">
    <reaction evidence="2">
        <text>2 GTP = 3',3'-c-di-GMP + 2 diphosphate</text>
        <dbReference type="Rhea" id="RHEA:24898"/>
        <dbReference type="ChEBI" id="CHEBI:33019"/>
        <dbReference type="ChEBI" id="CHEBI:37565"/>
        <dbReference type="ChEBI" id="CHEBI:58805"/>
        <dbReference type="EC" id="2.7.7.65"/>
    </reaction>
</comment>
<evidence type="ECO:0000259" key="3">
    <source>
        <dbReference type="PROSITE" id="PS50887"/>
    </source>
</evidence>
<dbReference type="NCBIfam" id="TIGR00254">
    <property type="entry name" value="GGDEF"/>
    <property type="match status" value="1"/>
</dbReference>
<evidence type="ECO:0000313" key="5">
    <source>
        <dbReference type="Proteomes" id="UP000240042"/>
    </source>
</evidence>
<dbReference type="Pfam" id="PF00990">
    <property type="entry name" value="GGDEF"/>
    <property type="match status" value="1"/>
</dbReference>
<dbReference type="GO" id="GO:0043709">
    <property type="term" value="P:cell adhesion involved in single-species biofilm formation"/>
    <property type="evidence" value="ECO:0007669"/>
    <property type="project" value="TreeGrafter"/>
</dbReference>
<dbReference type="FunFam" id="3.30.70.270:FF:000001">
    <property type="entry name" value="Diguanylate cyclase domain protein"/>
    <property type="match status" value="1"/>
</dbReference>
<dbReference type="GO" id="GO:1902201">
    <property type="term" value="P:negative regulation of bacterial-type flagellum-dependent cell motility"/>
    <property type="evidence" value="ECO:0007669"/>
    <property type="project" value="TreeGrafter"/>
</dbReference>
<dbReference type="InterPro" id="IPR011006">
    <property type="entry name" value="CheY-like_superfamily"/>
</dbReference>
<dbReference type="GO" id="GO:0005886">
    <property type="term" value="C:plasma membrane"/>
    <property type="evidence" value="ECO:0007669"/>
    <property type="project" value="TreeGrafter"/>
</dbReference>
<dbReference type="OrthoDB" id="9779586at2"/>
<dbReference type="Gene3D" id="3.30.70.270">
    <property type="match status" value="1"/>
</dbReference>
<dbReference type="PANTHER" id="PTHR45138:SF9">
    <property type="entry name" value="DIGUANYLATE CYCLASE DGCM-RELATED"/>
    <property type="match status" value="1"/>
</dbReference>
<gene>
    <name evidence="4" type="ORF">SAMN02745150_00292</name>
</gene>
<dbReference type="GO" id="GO:0052621">
    <property type="term" value="F:diguanylate cyclase activity"/>
    <property type="evidence" value="ECO:0007669"/>
    <property type="project" value="UniProtKB-EC"/>
</dbReference>
<name>A0A1I1D404_BREAD</name>
<keyword evidence="5" id="KW-1185">Reference proteome</keyword>
<dbReference type="STRING" id="34097.SAMN02745150_00292"/>
<accession>A0A1I1D404</accession>
<dbReference type="InterPro" id="IPR000160">
    <property type="entry name" value="GGDEF_dom"/>
</dbReference>
<evidence type="ECO:0000256" key="1">
    <source>
        <dbReference type="ARBA" id="ARBA00012528"/>
    </source>
</evidence>
<dbReference type="InterPro" id="IPR050469">
    <property type="entry name" value="Diguanylate_Cyclase"/>
</dbReference>
<protein>
    <recommendedName>
        <fullName evidence="1">diguanylate cyclase</fullName>
        <ecNumber evidence="1">2.7.7.65</ecNumber>
    </recommendedName>
</protein>
<dbReference type="SUPFAM" id="SSF52172">
    <property type="entry name" value="CheY-like"/>
    <property type="match status" value="1"/>
</dbReference>
<dbReference type="PANTHER" id="PTHR45138">
    <property type="entry name" value="REGULATORY COMPONENTS OF SENSORY TRANSDUCTION SYSTEM"/>
    <property type="match status" value="1"/>
</dbReference>
<dbReference type="EC" id="2.7.7.65" evidence="1"/>
<feature type="domain" description="GGDEF" evidence="3">
    <location>
        <begin position="171"/>
        <end position="300"/>
    </location>
</feature>
<dbReference type="EMBL" id="FOKY01000001">
    <property type="protein sequence ID" value="SFB69671.1"/>
    <property type="molecule type" value="Genomic_DNA"/>
</dbReference>
<dbReference type="SUPFAM" id="SSF55073">
    <property type="entry name" value="Nucleotide cyclase"/>
    <property type="match status" value="1"/>
</dbReference>
<proteinExistence type="predicted"/>
<dbReference type="AlphaFoldDB" id="A0A1I1D404"/>
<dbReference type="SMART" id="SM00267">
    <property type="entry name" value="GGDEF"/>
    <property type="match status" value="1"/>
</dbReference>
<sequence length="300" mass="34860">MNILAIVKNKEKLSLIRKVAKKQKYRLSVISDNDTLKNLTKNSKKRSMTTFPSIRKYQTIIIDKEFFILFCTSNQEFLQEDLLNYPILLILDSYSKQSIKEAAEAPVSTTIHFPFSEEELIIRLNAVIKQFRAMQKIKNWAFKDSLTNLNNRRTFFTYISAYQKMYQEGKHPFCLALIDLDFFKKVNDEHGHLKGDEILINISQIMKENIRKTDFLARIGGEEFAIIFPNTKIEAAYKILERISLKVKQFHDKDGVSITLSSGILEAKNVYKTPEDIIKAADNLLYQAKAQGRDQIFKQK</sequence>
<dbReference type="PROSITE" id="PS50887">
    <property type="entry name" value="GGDEF"/>
    <property type="match status" value="1"/>
</dbReference>
<dbReference type="InterPro" id="IPR043128">
    <property type="entry name" value="Rev_trsase/Diguanyl_cyclase"/>
</dbReference>
<reference evidence="5" key="1">
    <citation type="submission" date="2016-10" db="EMBL/GenBank/DDBJ databases">
        <authorList>
            <person name="Varghese N."/>
            <person name="Submissions S."/>
        </authorList>
    </citation>
    <scope>NUCLEOTIDE SEQUENCE [LARGE SCALE GENOMIC DNA]</scope>
    <source>
        <strain evidence="5">ATCC 43811</strain>
    </source>
</reference>
<evidence type="ECO:0000256" key="2">
    <source>
        <dbReference type="ARBA" id="ARBA00034247"/>
    </source>
</evidence>
<dbReference type="Proteomes" id="UP000240042">
    <property type="component" value="Unassembled WGS sequence"/>
</dbReference>
<evidence type="ECO:0000313" key="4">
    <source>
        <dbReference type="EMBL" id="SFB69671.1"/>
    </source>
</evidence>
<organism evidence="4 5">
    <name type="scientific">Brevinema andersonii</name>
    <dbReference type="NCBI Taxonomy" id="34097"/>
    <lineage>
        <taxon>Bacteria</taxon>
        <taxon>Pseudomonadati</taxon>
        <taxon>Spirochaetota</taxon>
        <taxon>Spirochaetia</taxon>
        <taxon>Brevinematales</taxon>
        <taxon>Brevinemataceae</taxon>
        <taxon>Brevinema</taxon>
    </lineage>
</organism>
<dbReference type="CDD" id="cd01949">
    <property type="entry name" value="GGDEF"/>
    <property type="match status" value="1"/>
</dbReference>
<dbReference type="RefSeq" id="WP_092317614.1">
    <property type="nucleotide sequence ID" value="NZ_FOKY01000001.1"/>
</dbReference>